<dbReference type="OMA" id="HECDCIH"/>
<dbReference type="AlphaFoldDB" id="G0N7P0"/>
<evidence type="ECO:0000313" key="2">
    <source>
        <dbReference type="Proteomes" id="UP000008068"/>
    </source>
</evidence>
<name>G0N7P0_CAEBE</name>
<reference evidence="2" key="1">
    <citation type="submission" date="2011-07" db="EMBL/GenBank/DDBJ databases">
        <authorList>
            <consortium name="Caenorhabditis brenneri Sequencing and Analysis Consortium"/>
            <person name="Wilson R.K."/>
        </authorList>
    </citation>
    <scope>NUCLEOTIDE SEQUENCE [LARGE SCALE GENOMIC DNA]</scope>
    <source>
        <strain evidence="2">PB2801</strain>
    </source>
</reference>
<keyword evidence="2" id="KW-1185">Reference proteome</keyword>
<proteinExistence type="predicted"/>
<organism evidence="2">
    <name type="scientific">Caenorhabditis brenneri</name>
    <name type="common">Nematode worm</name>
    <dbReference type="NCBI Taxonomy" id="135651"/>
    <lineage>
        <taxon>Eukaryota</taxon>
        <taxon>Metazoa</taxon>
        <taxon>Ecdysozoa</taxon>
        <taxon>Nematoda</taxon>
        <taxon>Chromadorea</taxon>
        <taxon>Rhabditida</taxon>
        <taxon>Rhabditina</taxon>
        <taxon>Rhabditomorpha</taxon>
        <taxon>Rhabditoidea</taxon>
        <taxon>Rhabditidae</taxon>
        <taxon>Peloderinae</taxon>
        <taxon>Caenorhabditis</taxon>
    </lineage>
</organism>
<protein>
    <submittedName>
        <fullName evidence="1">Uncharacterized protein</fullName>
    </submittedName>
</protein>
<dbReference type="eggNOG" id="ENOG502S1HH">
    <property type="taxonomic scope" value="Eukaryota"/>
</dbReference>
<dbReference type="Proteomes" id="UP000008068">
    <property type="component" value="Unassembled WGS sequence"/>
</dbReference>
<evidence type="ECO:0000313" key="1">
    <source>
        <dbReference type="EMBL" id="EGT54888.1"/>
    </source>
</evidence>
<dbReference type="EMBL" id="GL379848">
    <property type="protein sequence ID" value="EGT54888.1"/>
    <property type="molecule type" value="Genomic_DNA"/>
</dbReference>
<dbReference type="InParanoid" id="G0N7P0"/>
<dbReference type="HOGENOM" id="CLU_700645_0_0_1"/>
<accession>G0N7P0</accession>
<dbReference type="OrthoDB" id="10047996at2759"/>
<sequence>MRPRTPYTKEALQYKRLHQKKPILRSSLLSHRKNIFYARREAKPAFGSIIEYIDHFRIHYVEHQDRQNDEREHFIFQNVLSNRLWLKPSNIVPSPQILSDSKKTSSPRRCWTNHIFRYFYDSILIIQLFMLFNCASASHLSNTIPPCKNFGFFTQPNETVTDRCTVWSDNIIPEICSAGTQTRVRILKHVFLFPELQPLSLFEMFSVGLKSTETWQLNTGEKGMDCISGSINRCTSCFKRISGLFFKKQMKKKKILMNIASGTLRKLNEAYRSFDTTLSRFDCLPAIDTASATRPFSPNATCENCKIWYRRWLLVQSLQIWQRPSCINWCYYTQLACPHLAPAKLWDYAGHPSFQCRDMDIDSWRHECDCIHPCDVKGIVSPGVTMGNAPSVQHDFFAAQIHCETRKKECHKRFKQFRKAKRSENNNNSASLPNLSLRFPPKNLLSEVTLFLLLFFQFLLL</sequence>
<gene>
    <name evidence="1" type="ORF">CAEBREN_01757</name>
</gene>
<dbReference type="STRING" id="135651.G0N7P0"/>